<comment type="caution">
    <text evidence="2">The sequence shown here is derived from an EMBL/GenBank/DDBJ whole genome shotgun (WGS) entry which is preliminary data.</text>
</comment>
<dbReference type="Proteomes" id="UP000265618">
    <property type="component" value="Unassembled WGS sequence"/>
</dbReference>
<accession>A0A9K3GK44</accession>
<protein>
    <submittedName>
        <fullName evidence="2">Uncharacterized protein</fullName>
    </submittedName>
</protein>
<reference evidence="2 3" key="1">
    <citation type="journal article" date="2018" name="PLoS ONE">
        <title>The draft genome of Kipferlia bialata reveals reductive genome evolution in fornicate parasites.</title>
        <authorList>
            <person name="Tanifuji G."/>
            <person name="Takabayashi S."/>
            <person name="Kume K."/>
            <person name="Takagi M."/>
            <person name="Nakayama T."/>
            <person name="Kamikawa R."/>
            <person name="Inagaki Y."/>
            <person name="Hashimoto T."/>
        </authorList>
    </citation>
    <scope>NUCLEOTIDE SEQUENCE [LARGE SCALE GENOMIC DNA]</scope>
    <source>
        <strain evidence="2">NY0173</strain>
    </source>
</reference>
<evidence type="ECO:0000313" key="3">
    <source>
        <dbReference type="Proteomes" id="UP000265618"/>
    </source>
</evidence>
<organism evidence="2 3">
    <name type="scientific">Kipferlia bialata</name>
    <dbReference type="NCBI Taxonomy" id="797122"/>
    <lineage>
        <taxon>Eukaryota</taxon>
        <taxon>Metamonada</taxon>
        <taxon>Carpediemonas-like organisms</taxon>
        <taxon>Kipferlia</taxon>
    </lineage>
</organism>
<gene>
    <name evidence="2" type="ORF">KIPB_008727</name>
</gene>
<feature type="region of interest" description="Disordered" evidence="1">
    <location>
        <begin position="53"/>
        <end position="120"/>
    </location>
</feature>
<name>A0A9K3GK44_9EUKA</name>
<keyword evidence="3" id="KW-1185">Reference proteome</keyword>
<feature type="compositionally biased region" description="Polar residues" evidence="1">
    <location>
        <begin position="75"/>
        <end position="89"/>
    </location>
</feature>
<evidence type="ECO:0000256" key="1">
    <source>
        <dbReference type="SAM" id="MobiDB-lite"/>
    </source>
</evidence>
<feature type="compositionally biased region" description="Basic residues" evidence="1">
    <location>
        <begin position="1"/>
        <end position="10"/>
    </location>
</feature>
<proteinExistence type="predicted"/>
<sequence length="259" mass="28689">MKNQRRRPKQRRVDLSSSDQEGAGVGSPVRCTVAYSFDQFPVSFLTGPSPHHARVLSPQRVETSESSYPGPHFQSPLQCTSRPQSTMPQTEGYRAQGTHLQPKTTRGPHTHSHLIQPTGMASNPPWAVKIPQSYMAPRRPIHPAYLTNYVFSTSPGLMHGKSRHLYDRATSPLCGIHEPAVKSCYCPEINPWESSNVGPLWYPPQDLFTGMSVSIDCAAVEVAIRPPCILSPDPMLSWQRWSRSIGVGVDRAALPPDTK</sequence>
<dbReference type="AlphaFoldDB" id="A0A9K3GK44"/>
<evidence type="ECO:0000313" key="2">
    <source>
        <dbReference type="EMBL" id="GIQ86804.1"/>
    </source>
</evidence>
<feature type="region of interest" description="Disordered" evidence="1">
    <location>
        <begin position="1"/>
        <end position="27"/>
    </location>
</feature>
<dbReference type="EMBL" id="BDIP01002774">
    <property type="protein sequence ID" value="GIQ86804.1"/>
    <property type="molecule type" value="Genomic_DNA"/>
</dbReference>